<proteinExistence type="predicted"/>
<protein>
    <submittedName>
        <fullName evidence="1">Uncharacterized protein</fullName>
    </submittedName>
</protein>
<evidence type="ECO:0000313" key="2">
    <source>
        <dbReference type="Proteomes" id="UP001281761"/>
    </source>
</evidence>
<evidence type="ECO:0000313" key="1">
    <source>
        <dbReference type="EMBL" id="KAK2950581.1"/>
    </source>
</evidence>
<comment type="caution">
    <text evidence="1">The sequence shown here is derived from an EMBL/GenBank/DDBJ whole genome shotgun (WGS) entry which is preliminary data.</text>
</comment>
<sequence length="429" mass="50628">MLKEHLTEIQKFEDEKTYPSEDDVWDFPCFGHFRTRRWTPELRSEIDELYLAFYKQTKEYIVHLSFNPFALDEEYSDTILGFLFRLFKSDCDHSKTRSFREEVRREMDTAALSSSPPPFILTSDLISPHSDPLILNNVDRIVALLASDSPLDDDTIFRICVYCKRSFGCVYLPELFRKAGRSTEQYFHTLESLLSLHVEFYDRAPIKSLLRPRPDTIQPTFDEWDDVDLESVLLLFRKRCQNTTSPDSDSNQLDWIILTFEFQSFPTVRHCTARLNLPQLERLLAPSVDRICRHFIQPRTFEKSERVRRGNLFILICNVCDQRVVTECLCRTGFFSRFVAGLLDEHFHACAVYFHMIVDRGEYFHIEGDRLTAIRRTIPNMLEEGWQDAAEFLFVRKDFDCSETKHRLTRMMLFLGANFNDISGWFVTR</sequence>
<keyword evidence="2" id="KW-1185">Reference proteome</keyword>
<organism evidence="1 2">
    <name type="scientific">Blattamonas nauphoetae</name>
    <dbReference type="NCBI Taxonomy" id="2049346"/>
    <lineage>
        <taxon>Eukaryota</taxon>
        <taxon>Metamonada</taxon>
        <taxon>Preaxostyla</taxon>
        <taxon>Oxymonadida</taxon>
        <taxon>Blattamonas</taxon>
    </lineage>
</organism>
<name>A0ABQ9XF43_9EUKA</name>
<dbReference type="Proteomes" id="UP001281761">
    <property type="component" value="Unassembled WGS sequence"/>
</dbReference>
<gene>
    <name evidence="1" type="ORF">BLNAU_14473</name>
</gene>
<accession>A0ABQ9XF43</accession>
<dbReference type="EMBL" id="JARBJD010000133">
    <property type="protein sequence ID" value="KAK2950581.1"/>
    <property type="molecule type" value="Genomic_DNA"/>
</dbReference>
<reference evidence="1 2" key="1">
    <citation type="journal article" date="2022" name="bioRxiv">
        <title>Genomics of Preaxostyla Flagellates Illuminates Evolutionary Transitions and the Path Towards Mitochondrial Loss.</title>
        <authorList>
            <person name="Novak L.V.F."/>
            <person name="Treitli S.C."/>
            <person name="Pyrih J."/>
            <person name="Halakuc P."/>
            <person name="Pipaliya S.V."/>
            <person name="Vacek V."/>
            <person name="Brzon O."/>
            <person name="Soukal P."/>
            <person name="Eme L."/>
            <person name="Dacks J.B."/>
            <person name="Karnkowska A."/>
            <person name="Elias M."/>
            <person name="Hampl V."/>
        </authorList>
    </citation>
    <scope>NUCLEOTIDE SEQUENCE [LARGE SCALE GENOMIC DNA]</scope>
    <source>
        <strain evidence="1">NAU3</strain>
        <tissue evidence="1">Gut</tissue>
    </source>
</reference>